<dbReference type="SUPFAM" id="SSF90123">
    <property type="entry name" value="ABC transporter transmembrane region"/>
    <property type="match status" value="1"/>
</dbReference>
<feature type="domain" description="ABC transmembrane type-1" evidence="11">
    <location>
        <begin position="165"/>
        <end position="446"/>
    </location>
</feature>
<dbReference type="InterPro" id="IPR005074">
    <property type="entry name" value="Peptidase_C39"/>
</dbReference>
<dbReference type="InterPro" id="IPR036640">
    <property type="entry name" value="ABC1_TM_sf"/>
</dbReference>
<keyword evidence="4" id="KW-0378">Hydrolase</keyword>
<accession>A0ABT4WYW1</accession>
<dbReference type="Gene3D" id="3.90.70.10">
    <property type="entry name" value="Cysteine proteinases"/>
    <property type="match status" value="1"/>
</dbReference>
<dbReference type="RefSeq" id="WP_271338981.1">
    <property type="nucleotide sequence ID" value="NZ_JAQKAB010000001.1"/>
</dbReference>
<evidence type="ECO:0000256" key="4">
    <source>
        <dbReference type="ARBA" id="ARBA00022801"/>
    </source>
</evidence>
<keyword evidence="7 9" id="KW-1133">Transmembrane helix</keyword>
<feature type="transmembrane region" description="Helical" evidence="9">
    <location>
        <begin position="164"/>
        <end position="184"/>
    </location>
</feature>
<keyword evidence="8 9" id="KW-0472">Membrane</keyword>
<feature type="domain" description="Peptidase C39" evidence="12">
    <location>
        <begin position="14"/>
        <end position="133"/>
    </location>
</feature>
<dbReference type="SMART" id="SM00382">
    <property type="entry name" value="AAA"/>
    <property type="match status" value="1"/>
</dbReference>
<dbReference type="PROSITE" id="PS50893">
    <property type="entry name" value="ABC_TRANSPORTER_2"/>
    <property type="match status" value="1"/>
</dbReference>
<dbReference type="SUPFAM" id="SSF52540">
    <property type="entry name" value="P-loop containing nucleoside triphosphate hydrolases"/>
    <property type="match status" value="1"/>
</dbReference>
<dbReference type="InterPro" id="IPR027417">
    <property type="entry name" value="P-loop_NTPase"/>
</dbReference>
<dbReference type="InterPro" id="IPR003439">
    <property type="entry name" value="ABC_transporter-like_ATP-bd"/>
</dbReference>
<dbReference type="InterPro" id="IPR039421">
    <property type="entry name" value="Type_1_exporter"/>
</dbReference>
<keyword evidence="2 9" id="KW-0812">Transmembrane</keyword>
<feature type="transmembrane region" description="Helical" evidence="9">
    <location>
        <begin position="423"/>
        <end position="446"/>
    </location>
</feature>
<dbReference type="PANTHER" id="PTHR43394">
    <property type="entry name" value="ATP-DEPENDENT PERMEASE MDL1, MITOCHONDRIAL"/>
    <property type="match status" value="1"/>
</dbReference>
<keyword evidence="6" id="KW-0067">ATP-binding</keyword>
<dbReference type="Pfam" id="PF00664">
    <property type="entry name" value="ABC_membrane"/>
    <property type="match status" value="1"/>
</dbReference>
<reference evidence="13 14" key="1">
    <citation type="submission" date="2023-01" db="EMBL/GenBank/DDBJ databases">
        <title>Bacillus changyiensis sp. nov., isolated from a coastal deposit.</title>
        <authorList>
            <person name="Xiao G."/>
            <person name="Lai Q."/>
            <person name="Hu Z."/>
            <person name="Shao Z."/>
        </authorList>
    </citation>
    <scope>NUCLEOTIDE SEQUENCE [LARGE SCALE GENOMIC DNA]</scope>
    <source>
        <strain evidence="13 14">CLL-7-23</strain>
    </source>
</reference>
<evidence type="ECO:0000259" key="11">
    <source>
        <dbReference type="PROSITE" id="PS50929"/>
    </source>
</evidence>
<proteinExistence type="predicted"/>
<comment type="caution">
    <text evidence="13">The sequence shown here is derived from an EMBL/GenBank/DDBJ whole genome shotgun (WGS) entry which is preliminary data.</text>
</comment>
<dbReference type="EMBL" id="JAQKAB010000001">
    <property type="protein sequence ID" value="MDA7025120.1"/>
    <property type="molecule type" value="Genomic_DNA"/>
</dbReference>
<feature type="transmembrane region" description="Helical" evidence="9">
    <location>
        <begin position="204"/>
        <end position="229"/>
    </location>
</feature>
<dbReference type="InterPro" id="IPR017871">
    <property type="entry name" value="ABC_transporter-like_CS"/>
</dbReference>
<dbReference type="PROSITE" id="PS00211">
    <property type="entry name" value="ABC_TRANSPORTER_1"/>
    <property type="match status" value="1"/>
</dbReference>
<evidence type="ECO:0000256" key="7">
    <source>
        <dbReference type="ARBA" id="ARBA00022989"/>
    </source>
</evidence>
<gene>
    <name evidence="13" type="ORF">PJ311_00685</name>
</gene>
<sequence length="721" mass="82116">MKIRTKRRVPYVSQMVQTECGLCCCAMILNYYKSNETLLDLREVQEIGRDGLSMRQLQKILTDKSFESKMYKVTVDLLPKINMPVIAHWNNDHFIIIEKIKKSYVYIVDPARGFQKITVDEFAESFSHFILTACPTEEFTPQKKKRNSPWKFVFQILTQKKKQIFLATMFSIISYLIMLQIPIFTRSIIDNTKIFQNTNTIYDYFWLIIMISLVYFSILMARGISYIYLNVATSKDLVAKTFSHLLKIPFKFFEVRTSGDLMYRLGSLNGVRELLTSQIIGGCIDFGALIFILFYMMNSSASLTMVAVGIFMANMIFMVLTRNLLAVSINNEIIHQTKSQSIQIETLYSIASIKMSGIENKIYDTWNQVFEKVLLKYKSRSIIQNIINSVNGTFQTVGPLVILIIGVYLFINHKLSLGEVVAFQTLSTTFFGLSTSLFGVYTQYLLTTQYLERVQDIWEQQLEHVPENPIEHILEGNLEMRNVSFSYTSNTKPVVKNINFCVQAGQKVAIVGPSGSGKSTLSKLLVGLYKPTSGEVFYDGISIYQLDKQTLNSQIGIVPQDITLLNKSIYENMTMNNEDVNEEEVIEVAKIANIDNEIQAMPMKYHTVVSEMGLNLSGGQRQRIVLAKALLNKPKIIVLDEATSSLDMINESNISTYLKNLGCTRVVIAHRLSTVMDSDVIYVMNNGEIVEKGNHAELMKLEGLYFSLYKLQGDVEDEILV</sequence>
<keyword evidence="5" id="KW-0645">Protease</keyword>
<evidence type="ECO:0000313" key="14">
    <source>
        <dbReference type="Proteomes" id="UP001211894"/>
    </source>
</evidence>
<comment type="subcellular location">
    <subcellularLocation>
        <location evidence="1">Cell membrane</location>
        <topology evidence="1">Multi-pass membrane protein</topology>
    </subcellularLocation>
</comment>
<dbReference type="PROSITE" id="PS50990">
    <property type="entry name" value="PEPTIDASE_C39"/>
    <property type="match status" value="1"/>
</dbReference>
<dbReference type="Gene3D" id="3.40.50.300">
    <property type="entry name" value="P-loop containing nucleotide triphosphate hydrolases"/>
    <property type="match status" value="1"/>
</dbReference>
<dbReference type="Pfam" id="PF03412">
    <property type="entry name" value="Peptidase_C39"/>
    <property type="match status" value="1"/>
</dbReference>
<feature type="transmembrane region" description="Helical" evidence="9">
    <location>
        <begin position="301"/>
        <end position="320"/>
    </location>
</feature>
<dbReference type="InterPro" id="IPR033839">
    <property type="entry name" value="Lacticin_481_peptidase"/>
</dbReference>
<evidence type="ECO:0000256" key="5">
    <source>
        <dbReference type="ARBA" id="ARBA00022807"/>
    </source>
</evidence>
<name>A0ABT4WYW1_9BACI</name>
<feature type="domain" description="ABC transporter" evidence="10">
    <location>
        <begin position="478"/>
        <end position="711"/>
    </location>
</feature>
<evidence type="ECO:0000256" key="8">
    <source>
        <dbReference type="ARBA" id="ARBA00023136"/>
    </source>
</evidence>
<evidence type="ECO:0000259" key="12">
    <source>
        <dbReference type="PROSITE" id="PS50990"/>
    </source>
</evidence>
<dbReference type="PANTHER" id="PTHR43394:SF1">
    <property type="entry name" value="ATP-BINDING CASSETTE SUB-FAMILY B MEMBER 10, MITOCHONDRIAL"/>
    <property type="match status" value="1"/>
</dbReference>
<protein>
    <submittedName>
        <fullName evidence="13">Peptidase domain-containing ABC transporter</fullName>
    </submittedName>
</protein>
<dbReference type="CDD" id="cd18555">
    <property type="entry name" value="ABC_6TM_T1SS_like"/>
    <property type="match status" value="1"/>
</dbReference>
<dbReference type="InterPro" id="IPR003593">
    <property type="entry name" value="AAA+_ATPase"/>
</dbReference>
<keyword evidence="3" id="KW-0547">Nucleotide-binding</keyword>
<dbReference type="Proteomes" id="UP001211894">
    <property type="component" value="Unassembled WGS sequence"/>
</dbReference>
<feature type="transmembrane region" description="Helical" evidence="9">
    <location>
        <begin position="274"/>
        <end position="295"/>
    </location>
</feature>
<dbReference type="InterPro" id="IPR011527">
    <property type="entry name" value="ABC1_TM_dom"/>
</dbReference>
<evidence type="ECO:0000256" key="6">
    <source>
        <dbReference type="ARBA" id="ARBA00022840"/>
    </source>
</evidence>
<keyword evidence="5" id="KW-0788">Thiol protease</keyword>
<dbReference type="PROSITE" id="PS50929">
    <property type="entry name" value="ABC_TM1F"/>
    <property type="match status" value="1"/>
</dbReference>
<evidence type="ECO:0000256" key="3">
    <source>
        <dbReference type="ARBA" id="ARBA00022741"/>
    </source>
</evidence>
<evidence type="ECO:0000259" key="10">
    <source>
        <dbReference type="PROSITE" id="PS50893"/>
    </source>
</evidence>
<evidence type="ECO:0000256" key="9">
    <source>
        <dbReference type="SAM" id="Phobius"/>
    </source>
</evidence>
<dbReference type="Gene3D" id="1.20.1560.10">
    <property type="entry name" value="ABC transporter type 1, transmembrane domain"/>
    <property type="match status" value="1"/>
</dbReference>
<evidence type="ECO:0000256" key="1">
    <source>
        <dbReference type="ARBA" id="ARBA00004651"/>
    </source>
</evidence>
<feature type="transmembrane region" description="Helical" evidence="9">
    <location>
        <begin position="386"/>
        <end position="411"/>
    </location>
</feature>
<dbReference type="Pfam" id="PF00005">
    <property type="entry name" value="ABC_tran"/>
    <property type="match status" value="1"/>
</dbReference>
<evidence type="ECO:0000256" key="2">
    <source>
        <dbReference type="ARBA" id="ARBA00022692"/>
    </source>
</evidence>
<dbReference type="CDD" id="cd02425">
    <property type="entry name" value="Peptidase_C39F"/>
    <property type="match status" value="1"/>
</dbReference>
<evidence type="ECO:0000313" key="13">
    <source>
        <dbReference type="EMBL" id="MDA7025120.1"/>
    </source>
</evidence>
<keyword evidence="14" id="KW-1185">Reference proteome</keyword>
<organism evidence="13 14">
    <name type="scientific">Bacillus changyiensis</name>
    <dbReference type="NCBI Taxonomy" id="3004103"/>
    <lineage>
        <taxon>Bacteria</taxon>
        <taxon>Bacillati</taxon>
        <taxon>Bacillota</taxon>
        <taxon>Bacilli</taxon>
        <taxon>Bacillales</taxon>
        <taxon>Bacillaceae</taxon>
        <taxon>Bacillus</taxon>
    </lineage>
</organism>